<accession>A0ABT7B8C7</accession>
<feature type="domain" description="Glycosyl hydrolase-like 10" evidence="3">
    <location>
        <begin position="52"/>
        <end position="356"/>
    </location>
</feature>
<dbReference type="InterPro" id="IPR003790">
    <property type="entry name" value="GHL10"/>
</dbReference>
<keyword evidence="4" id="KW-0378">Hydrolase</keyword>
<keyword evidence="1" id="KW-0732">Signal</keyword>
<reference evidence="4 5" key="1">
    <citation type="submission" date="2023-01" db="EMBL/GenBank/DDBJ databases">
        <title>Novel diversity within Roseofilum (Cyanobacteria; Desertifilaceae) from marine benthic mats with descriptions of four novel species.</title>
        <authorList>
            <person name="Wang Y."/>
            <person name="Berthold D.E."/>
            <person name="Hu J."/>
            <person name="Lefler F.W."/>
            <person name="Laughinghouse H.D. IV."/>
        </authorList>
    </citation>
    <scope>NUCLEOTIDE SEQUENCE [LARGE SCALE GENOMIC DNA]</scope>
    <source>
        <strain evidence="4 5">BLCC-M114</strain>
    </source>
</reference>
<sequence>MVSVNGGASIGRWFRHRLRKSIVLAGLMSLILAWVLAGVPAVSQSRTLPATELRGVWLTNVDSDVLFSSDRLTDALERLDRLHFNTLYPTVWNEGYTLYPSAVGEEVTGRAVLNIPGLQRRDMLKEAIEEGHKRGMSVIPWLEFGFMAPAESELAKRHPDWITNRADGSQVVMQGIHPRVWLNPVHPQVQQLMVDLVTELVTHYDIDGIQLDDHFGLPVELGYDAYTRQLYQSEHNGQLPPDNPEDAAWIRWRADRITTVMARIFAAVKSKRPDAIISLSPNPQHFAYSRYLQDWFSWERQGFVEELLIQIYRDDLDRFQMELKRPEVQVALDHIPVGIGVLTGLKNRSVPMSQIEQQVTEVRKGKFAGVSFFFYETLWNLSTESPQKRQADWANIFPQPAARPSILHCWGN</sequence>
<evidence type="ECO:0000313" key="5">
    <source>
        <dbReference type="Proteomes" id="UP001235849"/>
    </source>
</evidence>
<evidence type="ECO:0000259" key="3">
    <source>
        <dbReference type="Pfam" id="PF02638"/>
    </source>
</evidence>
<organism evidence="4 5">
    <name type="scientific">Roseofilum capinflatum BLCC-M114</name>
    <dbReference type="NCBI Taxonomy" id="3022440"/>
    <lineage>
        <taxon>Bacteria</taxon>
        <taxon>Bacillati</taxon>
        <taxon>Cyanobacteriota</taxon>
        <taxon>Cyanophyceae</taxon>
        <taxon>Desertifilales</taxon>
        <taxon>Desertifilaceae</taxon>
        <taxon>Roseofilum</taxon>
        <taxon>Roseofilum capinflatum</taxon>
    </lineage>
</organism>
<dbReference type="Gene3D" id="3.20.20.80">
    <property type="entry name" value="Glycosidases"/>
    <property type="match status" value="1"/>
</dbReference>
<keyword evidence="2" id="KW-1133">Transmembrane helix</keyword>
<gene>
    <name evidence="4" type="ORF">PMG25_13225</name>
</gene>
<dbReference type="PANTHER" id="PTHR43405:SF1">
    <property type="entry name" value="GLYCOSYL HYDROLASE DIGH"/>
    <property type="match status" value="1"/>
</dbReference>
<dbReference type="GO" id="GO:0016787">
    <property type="term" value="F:hydrolase activity"/>
    <property type="evidence" value="ECO:0007669"/>
    <property type="project" value="UniProtKB-KW"/>
</dbReference>
<name>A0ABT7B8C7_9CYAN</name>
<dbReference type="Pfam" id="PF02638">
    <property type="entry name" value="GHL10"/>
    <property type="match status" value="1"/>
</dbReference>
<dbReference type="InterPro" id="IPR017853">
    <property type="entry name" value="GH"/>
</dbReference>
<proteinExistence type="predicted"/>
<evidence type="ECO:0000313" key="4">
    <source>
        <dbReference type="EMBL" id="MDJ1175057.1"/>
    </source>
</evidence>
<dbReference type="RefSeq" id="WP_283767365.1">
    <property type="nucleotide sequence ID" value="NZ_JAQOSO010000075.1"/>
</dbReference>
<dbReference type="PANTHER" id="PTHR43405">
    <property type="entry name" value="GLYCOSYL HYDROLASE DIGH"/>
    <property type="match status" value="1"/>
</dbReference>
<evidence type="ECO:0000256" key="2">
    <source>
        <dbReference type="SAM" id="Phobius"/>
    </source>
</evidence>
<dbReference type="EMBL" id="JAQOSO010000075">
    <property type="protein sequence ID" value="MDJ1175057.1"/>
    <property type="molecule type" value="Genomic_DNA"/>
</dbReference>
<protein>
    <submittedName>
        <fullName evidence="4">Glycoside hydrolase family 10 protein</fullName>
    </submittedName>
</protein>
<keyword evidence="2" id="KW-0812">Transmembrane</keyword>
<dbReference type="Proteomes" id="UP001235849">
    <property type="component" value="Unassembled WGS sequence"/>
</dbReference>
<keyword evidence="2" id="KW-0472">Membrane</keyword>
<dbReference type="InterPro" id="IPR052177">
    <property type="entry name" value="Divisome_Glycosyl_Hydrolase"/>
</dbReference>
<keyword evidence="5" id="KW-1185">Reference proteome</keyword>
<comment type="caution">
    <text evidence="4">The sequence shown here is derived from an EMBL/GenBank/DDBJ whole genome shotgun (WGS) entry which is preliminary data.</text>
</comment>
<dbReference type="SUPFAM" id="SSF51445">
    <property type="entry name" value="(Trans)glycosidases"/>
    <property type="match status" value="1"/>
</dbReference>
<evidence type="ECO:0000256" key="1">
    <source>
        <dbReference type="ARBA" id="ARBA00022729"/>
    </source>
</evidence>
<feature type="transmembrane region" description="Helical" evidence="2">
    <location>
        <begin position="21"/>
        <end position="42"/>
    </location>
</feature>